<dbReference type="Pfam" id="PF01168">
    <property type="entry name" value="Ala_racemase_N"/>
    <property type="match status" value="1"/>
</dbReference>
<dbReference type="PANTHER" id="PTHR10146:SF14">
    <property type="entry name" value="PYRIDOXAL PHOSPHATE HOMEOSTASIS PROTEIN"/>
    <property type="match status" value="1"/>
</dbReference>
<dbReference type="EMBL" id="UWOC01000088">
    <property type="protein sequence ID" value="VCU07992.1"/>
    <property type="molecule type" value="Genomic_DNA"/>
</dbReference>
<comment type="function">
    <text evidence="2">Pyridoxal 5'-phosphate (PLP)-binding protein, which is involved in PLP homeostasis.</text>
</comment>
<dbReference type="InterPro" id="IPR011078">
    <property type="entry name" value="PyrdxlP_homeostasis"/>
</dbReference>
<dbReference type="OrthoDB" id="9804072at2"/>
<protein>
    <recommendedName>
        <fullName evidence="2">Pyridoxal phosphate homeostasis protein</fullName>
        <shortName evidence="2">PLP homeostasis protein</shortName>
    </recommendedName>
</protein>
<keyword evidence="7" id="KW-1185">Reference proteome</keyword>
<organism evidence="6 7">
    <name type="scientific">Rhodoplanes serenus</name>
    <dbReference type="NCBI Taxonomy" id="200615"/>
    <lineage>
        <taxon>Bacteria</taxon>
        <taxon>Pseudomonadati</taxon>
        <taxon>Pseudomonadota</taxon>
        <taxon>Alphaproteobacteria</taxon>
        <taxon>Hyphomicrobiales</taxon>
        <taxon>Nitrobacteraceae</taxon>
        <taxon>Rhodoplanes</taxon>
    </lineage>
</organism>
<evidence type="ECO:0000256" key="2">
    <source>
        <dbReference type="HAMAP-Rule" id="MF_02087"/>
    </source>
</evidence>
<dbReference type="NCBIfam" id="TIGR00044">
    <property type="entry name" value="YggS family pyridoxal phosphate-dependent enzyme"/>
    <property type="match status" value="1"/>
</dbReference>
<evidence type="ECO:0000259" key="5">
    <source>
        <dbReference type="Pfam" id="PF01168"/>
    </source>
</evidence>
<dbReference type="Gene3D" id="3.20.20.10">
    <property type="entry name" value="Alanine racemase"/>
    <property type="match status" value="1"/>
</dbReference>
<comment type="cofactor">
    <cofactor evidence="3">
        <name>pyridoxal 5'-phosphate</name>
        <dbReference type="ChEBI" id="CHEBI:597326"/>
    </cofactor>
</comment>
<dbReference type="PIRSF" id="PIRSF004848">
    <property type="entry name" value="YBL036c_PLPDEIII"/>
    <property type="match status" value="1"/>
</dbReference>
<evidence type="ECO:0000256" key="4">
    <source>
        <dbReference type="RuleBase" id="RU004514"/>
    </source>
</evidence>
<dbReference type="AlphaFoldDB" id="A0A447CS61"/>
<dbReference type="SUPFAM" id="SSF51419">
    <property type="entry name" value="PLP-binding barrel"/>
    <property type="match status" value="1"/>
</dbReference>
<evidence type="ECO:0000313" key="6">
    <source>
        <dbReference type="EMBL" id="VCU07992.1"/>
    </source>
</evidence>
<name>A0A447CS61_9BRAD</name>
<feature type="domain" description="Alanine racemase N-terminal" evidence="5">
    <location>
        <begin position="22"/>
        <end position="235"/>
    </location>
</feature>
<evidence type="ECO:0000313" key="7">
    <source>
        <dbReference type="Proteomes" id="UP000289200"/>
    </source>
</evidence>
<dbReference type="InterPro" id="IPR001608">
    <property type="entry name" value="Ala_racemase_N"/>
</dbReference>
<dbReference type="FunFam" id="3.20.20.10:FF:000018">
    <property type="entry name" value="Pyridoxal phosphate homeostasis protein"/>
    <property type="match status" value="1"/>
</dbReference>
<evidence type="ECO:0000256" key="1">
    <source>
        <dbReference type="ARBA" id="ARBA00022898"/>
    </source>
</evidence>
<dbReference type="PANTHER" id="PTHR10146">
    <property type="entry name" value="PROLINE SYNTHETASE CO-TRANSCRIBED BACTERIAL HOMOLOG PROTEIN"/>
    <property type="match status" value="1"/>
</dbReference>
<dbReference type="GO" id="GO:0030170">
    <property type="term" value="F:pyridoxal phosphate binding"/>
    <property type="evidence" value="ECO:0007669"/>
    <property type="project" value="UniProtKB-UniRule"/>
</dbReference>
<comment type="similarity">
    <text evidence="2 4">Belongs to the pyridoxal phosphate-binding protein YggS/PROSC family.</text>
</comment>
<reference evidence="7" key="1">
    <citation type="submission" date="2018-10" db="EMBL/GenBank/DDBJ databases">
        <authorList>
            <person name="Peiro R."/>
            <person name="Begona"/>
            <person name="Cbmso G."/>
            <person name="Lopez M."/>
            <person name="Gonzalez S."/>
            <person name="Sacristan E."/>
            <person name="Castillo E."/>
        </authorList>
    </citation>
    <scope>NUCLEOTIDE SEQUENCE [LARGE SCALE GENOMIC DNA]</scope>
</reference>
<feature type="modified residue" description="N6-(pyridoxal phosphate)lysine" evidence="2 3">
    <location>
        <position position="50"/>
    </location>
</feature>
<dbReference type="InterPro" id="IPR029066">
    <property type="entry name" value="PLP-binding_barrel"/>
</dbReference>
<gene>
    <name evidence="6" type="ORF">RHODGE_RHODGE_01135</name>
</gene>
<dbReference type="HAMAP" id="MF_02087">
    <property type="entry name" value="PLP_homeostasis"/>
    <property type="match status" value="1"/>
</dbReference>
<dbReference type="CDD" id="cd00635">
    <property type="entry name" value="PLPDE_III_YBL036c_like"/>
    <property type="match status" value="1"/>
</dbReference>
<keyword evidence="1 2" id="KW-0663">Pyridoxal phosphate</keyword>
<dbReference type="RefSeq" id="WP_129608145.1">
    <property type="nucleotide sequence ID" value="NZ_UWOC01000088.1"/>
</dbReference>
<evidence type="ECO:0000256" key="3">
    <source>
        <dbReference type="PIRSR" id="PIRSR004848-1"/>
    </source>
</evidence>
<sequence>MTNPDHRASDTAAETAGAAARLAAVRAEVEAACREAGRDPGAVTLVAVSKTVPAAVIEPVIAAGQRAFGENRVQEAKAKWGELRERHPGVALHMIGPLQSNKAREAVALFDAIHSLDRPSLAAALAKEVQRAGRQPLLFVEINTGAEPQKAGVLPEQADAFVAACRTTYGLTVAGLMCIPPADEAPAPHFALTAKIAARNGLELLSMGMSDDFAVAIRFGATHVRVGTAIFGERPAPVPAPAASRG</sequence>
<dbReference type="Proteomes" id="UP000289200">
    <property type="component" value="Unassembled WGS sequence"/>
</dbReference>
<comment type="caution">
    <text evidence="6">The sequence shown here is derived from an EMBL/GenBank/DDBJ whole genome shotgun (WGS) entry which is preliminary data.</text>
</comment>
<accession>A0A447CS61</accession>
<proteinExistence type="inferred from homology"/>